<reference evidence="2" key="1">
    <citation type="journal article" date="2023" name="G3 (Bethesda)">
        <title>Genome assembly and association tests identify interacting loci associated with vigor, precocity, and sex in interspecific pistachio rootstocks.</title>
        <authorList>
            <person name="Palmer W."/>
            <person name="Jacygrad E."/>
            <person name="Sagayaradj S."/>
            <person name="Cavanaugh K."/>
            <person name="Han R."/>
            <person name="Bertier L."/>
            <person name="Beede B."/>
            <person name="Kafkas S."/>
            <person name="Golino D."/>
            <person name="Preece J."/>
            <person name="Michelmore R."/>
        </authorList>
    </citation>
    <scope>NUCLEOTIDE SEQUENCE [LARGE SCALE GENOMIC DNA]</scope>
</reference>
<sequence>MNHVEKPKKINGMHFKRWQQKMFFYLTTLNLARFLTEDALTLKEDEHDVQVVNVVDAWKHFEFLCRNYVMNCLIDSLYNVYASKKMAKELWRSLGRKYKTENAKSKKFVVGRFLDYKMMDSRAVITQVQEIQLILHEIHSEGMVLSETFQVATNIEKLPPAWKDFKNYLKHKRKEMNLKELIVRLRIEENNRSSEKRGFIPTIAKANVVDHGQSSNFKNIGQKGQAGAKMRHLYEAKKVPRQFSEDIPKWPKHVLAICIHCDN</sequence>
<dbReference type="EMBL" id="CM047746">
    <property type="protein sequence ID" value="KAJ0020995.1"/>
    <property type="molecule type" value="Genomic_DNA"/>
</dbReference>
<name>A0ACC0XNX1_9ROSI</name>
<dbReference type="Proteomes" id="UP001163603">
    <property type="component" value="Chromosome 11"/>
</dbReference>
<evidence type="ECO:0000313" key="2">
    <source>
        <dbReference type="Proteomes" id="UP001163603"/>
    </source>
</evidence>
<protein>
    <submittedName>
        <fullName evidence="1">Uncharacterized protein</fullName>
    </submittedName>
</protein>
<proteinExistence type="predicted"/>
<evidence type="ECO:0000313" key="1">
    <source>
        <dbReference type="EMBL" id="KAJ0020995.1"/>
    </source>
</evidence>
<keyword evidence="2" id="KW-1185">Reference proteome</keyword>
<gene>
    <name evidence="1" type="ORF">Pint_31938</name>
</gene>
<organism evidence="1 2">
    <name type="scientific">Pistacia integerrima</name>
    <dbReference type="NCBI Taxonomy" id="434235"/>
    <lineage>
        <taxon>Eukaryota</taxon>
        <taxon>Viridiplantae</taxon>
        <taxon>Streptophyta</taxon>
        <taxon>Embryophyta</taxon>
        <taxon>Tracheophyta</taxon>
        <taxon>Spermatophyta</taxon>
        <taxon>Magnoliopsida</taxon>
        <taxon>eudicotyledons</taxon>
        <taxon>Gunneridae</taxon>
        <taxon>Pentapetalae</taxon>
        <taxon>rosids</taxon>
        <taxon>malvids</taxon>
        <taxon>Sapindales</taxon>
        <taxon>Anacardiaceae</taxon>
        <taxon>Pistacia</taxon>
    </lineage>
</organism>
<accession>A0ACC0XNX1</accession>
<comment type="caution">
    <text evidence="1">The sequence shown here is derived from an EMBL/GenBank/DDBJ whole genome shotgun (WGS) entry which is preliminary data.</text>
</comment>